<evidence type="ECO:0000256" key="1">
    <source>
        <dbReference type="SAM" id="Phobius"/>
    </source>
</evidence>
<evidence type="ECO:0008006" key="4">
    <source>
        <dbReference type="Google" id="ProtNLM"/>
    </source>
</evidence>
<proteinExistence type="predicted"/>
<keyword evidence="3" id="KW-1185">Reference proteome</keyword>
<feature type="transmembrane region" description="Helical" evidence="1">
    <location>
        <begin position="75"/>
        <end position="95"/>
    </location>
</feature>
<keyword evidence="1" id="KW-0812">Transmembrane</keyword>
<dbReference type="AlphaFoldDB" id="A0A1H1LYE4"/>
<evidence type="ECO:0000313" key="2">
    <source>
        <dbReference type="EMBL" id="SDR79417.1"/>
    </source>
</evidence>
<evidence type="ECO:0000313" key="3">
    <source>
        <dbReference type="Proteomes" id="UP000199649"/>
    </source>
</evidence>
<feature type="transmembrane region" description="Helical" evidence="1">
    <location>
        <begin position="101"/>
        <end position="120"/>
    </location>
</feature>
<organism evidence="2 3">
    <name type="scientific">Agrococcus carbonis</name>
    <dbReference type="NCBI Taxonomy" id="684552"/>
    <lineage>
        <taxon>Bacteria</taxon>
        <taxon>Bacillati</taxon>
        <taxon>Actinomycetota</taxon>
        <taxon>Actinomycetes</taxon>
        <taxon>Micrococcales</taxon>
        <taxon>Microbacteriaceae</taxon>
        <taxon>Agrococcus</taxon>
    </lineage>
</organism>
<feature type="transmembrane region" description="Helical" evidence="1">
    <location>
        <begin position="44"/>
        <end position="63"/>
    </location>
</feature>
<dbReference type="RefSeq" id="WP_092665817.1">
    <property type="nucleotide sequence ID" value="NZ_LT629734.1"/>
</dbReference>
<protein>
    <recommendedName>
        <fullName evidence="4">Integral membrane protein</fullName>
    </recommendedName>
</protein>
<keyword evidence="1" id="KW-1133">Transmembrane helix</keyword>
<reference evidence="3" key="1">
    <citation type="submission" date="2016-10" db="EMBL/GenBank/DDBJ databases">
        <authorList>
            <person name="Varghese N."/>
            <person name="Submissions S."/>
        </authorList>
    </citation>
    <scope>NUCLEOTIDE SEQUENCE [LARGE SCALE GENOMIC DNA]</scope>
    <source>
        <strain evidence="3">DSM 22965</strain>
    </source>
</reference>
<gene>
    <name evidence="2" type="ORF">SAMN04489719_0791</name>
</gene>
<accession>A0A1H1LYE4</accession>
<name>A0A1H1LYE4_9MICO</name>
<feature type="transmembrane region" description="Helical" evidence="1">
    <location>
        <begin position="12"/>
        <end position="38"/>
    </location>
</feature>
<dbReference type="OrthoDB" id="5125140at2"/>
<sequence length="146" mass="15191">MSDHSSQRPATATWAGILLLVEALGMLGVAVWGVFSALTGDPTHIPGGLFLAALAAGAAFFLLQAGRAMLDGRSWSRAAAVVWQVLQIGVAVGTFNGGEGPVWLALLLAALAAVTMTLALRRTVTVWLHREDFAPSDDDEAGQPTP</sequence>
<keyword evidence="1" id="KW-0472">Membrane</keyword>
<dbReference type="EMBL" id="LT629734">
    <property type="protein sequence ID" value="SDR79417.1"/>
    <property type="molecule type" value="Genomic_DNA"/>
</dbReference>
<dbReference type="Proteomes" id="UP000199649">
    <property type="component" value="Chromosome I"/>
</dbReference>